<dbReference type="AlphaFoldDB" id="A0A8J3XSH2"/>
<organism evidence="1 2">
    <name type="scientific">Planotetraspora silvatica</name>
    <dbReference type="NCBI Taxonomy" id="234614"/>
    <lineage>
        <taxon>Bacteria</taxon>
        <taxon>Bacillati</taxon>
        <taxon>Actinomycetota</taxon>
        <taxon>Actinomycetes</taxon>
        <taxon>Streptosporangiales</taxon>
        <taxon>Streptosporangiaceae</taxon>
        <taxon>Planotetraspora</taxon>
    </lineage>
</organism>
<evidence type="ECO:0000313" key="1">
    <source>
        <dbReference type="EMBL" id="GII50511.1"/>
    </source>
</evidence>
<gene>
    <name evidence="1" type="ORF">Psi02_69350</name>
</gene>
<reference evidence="1" key="1">
    <citation type="submission" date="2021-01" db="EMBL/GenBank/DDBJ databases">
        <title>Whole genome shotgun sequence of Planotetraspora silvatica NBRC 100141.</title>
        <authorList>
            <person name="Komaki H."/>
            <person name="Tamura T."/>
        </authorList>
    </citation>
    <scope>NUCLEOTIDE SEQUENCE</scope>
    <source>
        <strain evidence="1">NBRC 100141</strain>
    </source>
</reference>
<dbReference type="Proteomes" id="UP000644610">
    <property type="component" value="Unassembled WGS sequence"/>
</dbReference>
<evidence type="ECO:0000313" key="2">
    <source>
        <dbReference type="Proteomes" id="UP000644610"/>
    </source>
</evidence>
<keyword evidence="2" id="KW-1185">Reference proteome</keyword>
<dbReference type="EMBL" id="BOOQ01000053">
    <property type="protein sequence ID" value="GII50511.1"/>
    <property type="molecule type" value="Genomic_DNA"/>
</dbReference>
<accession>A0A8J3XSH2</accession>
<comment type="caution">
    <text evidence="1">The sequence shown here is derived from an EMBL/GenBank/DDBJ whole genome shotgun (WGS) entry which is preliminary data.</text>
</comment>
<name>A0A8J3XSH2_9ACTN</name>
<protein>
    <submittedName>
        <fullName evidence="1">Uncharacterized protein</fullName>
    </submittedName>
</protein>
<proteinExistence type="predicted"/>
<sequence length="125" mass="13452">MSYAVRSSEETVRVVPTSLISVPSEGEMAQDMRSGTTARPGLLARFQLIEDIRCAVKVRHTPEAILGVMVFGSAAVGGDYWGWKSTDTPADEAPVHRAPRGPRPPLIHQAGPVARFSTFAVTSHP</sequence>